<dbReference type="PANTHER" id="PTHR13510:SF44">
    <property type="entry name" value="RABENOSYN-5"/>
    <property type="match status" value="1"/>
</dbReference>
<dbReference type="CDD" id="cd15761">
    <property type="entry name" value="FYVE1_Vac1p_like"/>
    <property type="match status" value="1"/>
</dbReference>
<dbReference type="InterPro" id="IPR036531">
    <property type="entry name" value="Rbsn_Rab-bd_sf"/>
</dbReference>
<feature type="coiled-coil region" evidence="7">
    <location>
        <begin position="631"/>
        <end position="698"/>
    </location>
</feature>
<dbReference type="Pfam" id="PF11464">
    <property type="entry name" value="Rbsn"/>
    <property type="match status" value="1"/>
</dbReference>
<dbReference type="InterPro" id="IPR000306">
    <property type="entry name" value="Znf_FYVE"/>
</dbReference>
<dbReference type="Proteomes" id="UP000265663">
    <property type="component" value="Unassembled WGS sequence"/>
</dbReference>
<dbReference type="GO" id="GO:0008270">
    <property type="term" value="F:zinc ion binding"/>
    <property type="evidence" value="ECO:0007669"/>
    <property type="project" value="UniProtKB-KW"/>
</dbReference>
<evidence type="ECO:0000256" key="5">
    <source>
        <dbReference type="ARBA" id="ARBA00023204"/>
    </source>
</evidence>
<dbReference type="InterPro" id="IPR006642">
    <property type="entry name" value="Rad18_UBZ4"/>
</dbReference>
<keyword evidence="1" id="KW-0479">Metal-binding</keyword>
<dbReference type="PROSITE" id="PS50178">
    <property type="entry name" value="ZF_FYVE"/>
    <property type="match status" value="1"/>
</dbReference>
<dbReference type="InterPro" id="IPR011011">
    <property type="entry name" value="Znf_FYVE_PHD"/>
</dbReference>
<dbReference type="SMART" id="SM00734">
    <property type="entry name" value="ZnF_Rad18"/>
    <property type="match status" value="1"/>
</dbReference>
<dbReference type="GO" id="GO:0003677">
    <property type="term" value="F:DNA binding"/>
    <property type="evidence" value="ECO:0007669"/>
    <property type="project" value="InterPro"/>
</dbReference>
<evidence type="ECO:0000313" key="11">
    <source>
        <dbReference type="Proteomes" id="UP000265663"/>
    </source>
</evidence>
<keyword evidence="3 6" id="KW-0863">Zinc-finger</keyword>
<dbReference type="OrthoDB" id="166134at2759"/>
<dbReference type="CDD" id="cd15737">
    <property type="entry name" value="FYVE2_Vac1p_like"/>
    <property type="match status" value="1"/>
</dbReference>
<keyword evidence="2" id="KW-0227">DNA damage</keyword>
<keyword evidence="7" id="KW-0175">Coiled coil</keyword>
<reference evidence="10 11" key="1">
    <citation type="journal article" date="2014" name="PLoS ONE">
        <title>De novo Genome Assembly of the Fungal Plant Pathogen Pyrenophora semeniperda.</title>
        <authorList>
            <person name="Soliai M.M."/>
            <person name="Meyer S.E."/>
            <person name="Udall J.A."/>
            <person name="Elzinga D.E."/>
            <person name="Hermansen R.A."/>
            <person name="Bodily P.M."/>
            <person name="Hart A.A."/>
            <person name="Coleman C.E."/>
        </authorList>
    </citation>
    <scope>NUCLEOTIDE SEQUENCE [LARGE SCALE GENOMIC DNA]</scope>
    <source>
        <strain evidence="10 11">CCB06</strain>
        <tissue evidence="10">Mycelium</tissue>
    </source>
</reference>
<keyword evidence="11" id="KW-1185">Reference proteome</keyword>
<dbReference type="AlphaFoldDB" id="A0A3M7M6E2"/>
<feature type="compositionally biased region" description="Basic and acidic residues" evidence="8">
    <location>
        <begin position="224"/>
        <end position="238"/>
    </location>
</feature>
<dbReference type="GO" id="GO:0006281">
    <property type="term" value="P:DNA repair"/>
    <property type="evidence" value="ECO:0007669"/>
    <property type="project" value="UniProtKB-KW"/>
</dbReference>
<feature type="compositionally biased region" description="Low complexity" evidence="8">
    <location>
        <begin position="92"/>
        <end position="112"/>
    </location>
</feature>
<dbReference type="SUPFAM" id="SSF57903">
    <property type="entry name" value="FYVE/PHD zinc finger"/>
    <property type="match status" value="2"/>
</dbReference>
<dbReference type="InterPro" id="IPR021565">
    <property type="entry name" value="Rbsn_Rab-bd"/>
</dbReference>
<dbReference type="EMBL" id="KE747824">
    <property type="protein sequence ID" value="RMZ70067.1"/>
    <property type="molecule type" value="Genomic_DNA"/>
</dbReference>
<evidence type="ECO:0000256" key="4">
    <source>
        <dbReference type="ARBA" id="ARBA00022833"/>
    </source>
</evidence>
<protein>
    <submittedName>
        <fullName evidence="10">Vacuolar segregation pep7</fullName>
    </submittedName>
</protein>
<keyword evidence="5" id="KW-0234">DNA repair</keyword>
<evidence type="ECO:0000256" key="6">
    <source>
        <dbReference type="PROSITE-ProRule" id="PRU00091"/>
    </source>
</evidence>
<dbReference type="SUPFAM" id="SSF140125">
    <property type="entry name" value="Rabenosyn-5 Rab-binding domain-like"/>
    <property type="match status" value="1"/>
</dbReference>
<dbReference type="Pfam" id="PF01363">
    <property type="entry name" value="FYVE"/>
    <property type="match status" value="1"/>
</dbReference>
<evidence type="ECO:0000256" key="2">
    <source>
        <dbReference type="ARBA" id="ARBA00022763"/>
    </source>
</evidence>
<evidence type="ECO:0000256" key="1">
    <source>
        <dbReference type="ARBA" id="ARBA00022723"/>
    </source>
</evidence>
<feature type="domain" description="FYVE-type" evidence="9">
    <location>
        <begin position="404"/>
        <end position="479"/>
    </location>
</feature>
<evidence type="ECO:0000259" key="9">
    <source>
        <dbReference type="PROSITE" id="PS50178"/>
    </source>
</evidence>
<feature type="region of interest" description="Disordered" evidence="8">
    <location>
        <begin position="92"/>
        <end position="123"/>
    </location>
</feature>
<evidence type="ECO:0000313" key="10">
    <source>
        <dbReference type="EMBL" id="RMZ70067.1"/>
    </source>
</evidence>
<evidence type="ECO:0000256" key="8">
    <source>
        <dbReference type="SAM" id="MobiDB-lite"/>
    </source>
</evidence>
<accession>A0A3M7M6E2</accession>
<dbReference type="PANTHER" id="PTHR13510">
    <property type="entry name" value="FYVE-FINGER-CONTAINING RAB5 EFFECTOR PROTEIN RABENOSYN-5-RELATED"/>
    <property type="match status" value="1"/>
</dbReference>
<gene>
    <name evidence="10" type="ORF">GMOD_00000112</name>
</gene>
<evidence type="ECO:0000256" key="7">
    <source>
        <dbReference type="SAM" id="Coils"/>
    </source>
</evidence>
<evidence type="ECO:0000256" key="3">
    <source>
        <dbReference type="ARBA" id="ARBA00022771"/>
    </source>
</evidence>
<dbReference type="SMART" id="SM00064">
    <property type="entry name" value="FYVE"/>
    <property type="match status" value="2"/>
</dbReference>
<keyword evidence="4" id="KW-0862">Zinc</keyword>
<dbReference type="InterPro" id="IPR017455">
    <property type="entry name" value="Znf_FYVE-rel"/>
</dbReference>
<dbReference type="Gene3D" id="3.30.40.10">
    <property type="entry name" value="Zinc/RING finger domain, C3HC4 (zinc finger)"/>
    <property type="match status" value="2"/>
</dbReference>
<dbReference type="InterPro" id="IPR052727">
    <property type="entry name" value="Rab4/Rab5_effector"/>
</dbReference>
<dbReference type="Gene3D" id="4.10.860.20">
    <property type="entry name" value="Rabenosyn, Rab binding domain"/>
    <property type="match status" value="1"/>
</dbReference>
<sequence>MPPSAARMTAGWVARARPTPQVMHPGCYASWFIVQSPYIVHVHSPLPSTLPKMALRTSLGGGRVLGSGRNLSPAAPSPQPAAIHRHNASLLSPSESSVSLSSQTSNSPASTSETREDISSRVLIGPGENAAARASNRLVCPICNEEMVTLLQLNRHLDDNHQNLVVEEQDEVKNWFEAQMHKAKSFQPLAVLNQKLKGLDVFESNDAPKTPQPSHSASSSKAHVVHEPAPVRRDPEEEVTRAHWQRLGYRDVCSDPLCARPITASQMALGGSQPAINCRQCGRLFCEEHTMYQMKLSRQAKHEPTRGVWCRVCETCYKSRDGYNDHHGFERDRFEDFANIRRKRVDRERMEVSRLEKRLTKLTQLLANPPPVEETPAAGSWFSLSVHKTHRKALEQSIITWEEDASVSNCPFCQHEFSTYTFRRSHCRMCGRVVCSDPKTECSKEIGLNVSTDAQKTEKGAAQLSIDVRMCRDCQHTLFARGDFERELADKPKDQRAYENLAQFERGIRLLLPRFHKLLQALQDPDKSPTPQQLTDATKVRKRLMDGFAQFDVAAKRIRDLPTDSPTQQKLQRAVYQQAYSFLSLHMLPLRSLPKILKHAAPQGRPSGGNALASIKYNNHSTGSVVSSSEVSVMETEEKELRERLIVLEEQKFMVSEMVADATKHRRFDEVSSLAQNLEDLNKEIDQLNGQLGQLDFASAYRGDLASSQPG</sequence>
<organism evidence="10 11">
    <name type="scientific">Pyrenophora seminiperda CCB06</name>
    <dbReference type="NCBI Taxonomy" id="1302712"/>
    <lineage>
        <taxon>Eukaryota</taxon>
        <taxon>Fungi</taxon>
        <taxon>Dikarya</taxon>
        <taxon>Ascomycota</taxon>
        <taxon>Pezizomycotina</taxon>
        <taxon>Dothideomycetes</taxon>
        <taxon>Pleosporomycetidae</taxon>
        <taxon>Pleosporales</taxon>
        <taxon>Pleosporineae</taxon>
        <taxon>Pleosporaceae</taxon>
        <taxon>Pyrenophora</taxon>
    </lineage>
</organism>
<name>A0A3M7M6E2_9PLEO</name>
<feature type="region of interest" description="Disordered" evidence="8">
    <location>
        <begin position="203"/>
        <end position="238"/>
    </location>
</feature>
<proteinExistence type="predicted"/>
<dbReference type="InterPro" id="IPR013083">
    <property type="entry name" value="Znf_RING/FYVE/PHD"/>
</dbReference>